<dbReference type="AlphaFoldDB" id="A0A9X2GUN0"/>
<evidence type="ECO:0000313" key="2">
    <source>
        <dbReference type="Proteomes" id="UP001139648"/>
    </source>
</evidence>
<dbReference type="Proteomes" id="UP001139648">
    <property type="component" value="Unassembled WGS sequence"/>
</dbReference>
<reference evidence="1" key="1">
    <citation type="submission" date="2022-06" db="EMBL/GenBank/DDBJ databases">
        <title>Sequencing the genomes of 1000 actinobacteria strains.</title>
        <authorList>
            <person name="Klenk H.-P."/>
        </authorList>
    </citation>
    <scope>NUCLEOTIDE SEQUENCE</scope>
    <source>
        <strain evidence="1">DSM 46694</strain>
    </source>
</reference>
<comment type="caution">
    <text evidence="1">The sequence shown here is derived from an EMBL/GenBank/DDBJ whole genome shotgun (WGS) entry which is preliminary data.</text>
</comment>
<keyword evidence="2" id="KW-1185">Reference proteome</keyword>
<dbReference type="RefSeq" id="WP_253756607.1">
    <property type="nucleotide sequence ID" value="NZ_BAABKA010000012.1"/>
</dbReference>
<protein>
    <submittedName>
        <fullName evidence="1">Uncharacterized protein</fullName>
    </submittedName>
</protein>
<gene>
    <name evidence="1" type="ORF">HD597_011310</name>
</gene>
<evidence type="ECO:0000313" key="1">
    <source>
        <dbReference type="EMBL" id="MCP2364290.1"/>
    </source>
</evidence>
<proteinExistence type="predicted"/>
<sequence length="75" mass="8111">MPRNYVAVHEGLLKALRDAGLCDDDTSRVVIDIKAGCIPVIYTEKFANPDRDLLSVVTALGGVQVEIRKAEEGGQ</sequence>
<name>A0A9X2GUN0_9ACTN</name>
<organism evidence="1 2">
    <name type="scientific">Nonomuraea thailandensis</name>
    <dbReference type="NCBI Taxonomy" id="1188745"/>
    <lineage>
        <taxon>Bacteria</taxon>
        <taxon>Bacillati</taxon>
        <taxon>Actinomycetota</taxon>
        <taxon>Actinomycetes</taxon>
        <taxon>Streptosporangiales</taxon>
        <taxon>Streptosporangiaceae</taxon>
        <taxon>Nonomuraea</taxon>
    </lineage>
</organism>
<accession>A0A9X2GUN0</accession>
<dbReference type="EMBL" id="JAMZEB010000002">
    <property type="protein sequence ID" value="MCP2364290.1"/>
    <property type="molecule type" value="Genomic_DNA"/>
</dbReference>